<evidence type="ECO:0000259" key="9">
    <source>
        <dbReference type="PROSITE" id="PS50011"/>
    </source>
</evidence>
<keyword evidence="4 7" id="KW-0547">Nucleotide-binding</keyword>
<dbReference type="PROSITE" id="PS00107">
    <property type="entry name" value="PROTEIN_KINASE_ATP"/>
    <property type="match status" value="1"/>
</dbReference>
<evidence type="ECO:0000256" key="3">
    <source>
        <dbReference type="ARBA" id="ARBA00022679"/>
    </source>
</evidence>
<accession>A0ABT6W8M8</accession>
<keyword evidence="5 10" id="KW-0418">Kinase</keyword>
<dbReference type="SMART" id="SM00220">
    <property type="entry name" value="S_TKc"/>
    <property type="match status" value="1"/>
</dbReference>
<dbReference type="InterPro" id="IPR011990">
    <property type="entry name" value="TPR-like_helical_dom_sf"/>
</dbReference>
<dbReference type="InterPro" id="IPR017441">
    <property type="entry name" value="Protein_kinase_ATP_BS"/>
</dbReference>
<dbReference type="Pfam" id="PF13374">
    <property type="entry name" value="TPR_10"/>
    <property type="match status" value="2"/>
</dbReference>
<sequence>MGDDNRLIRDRYRLIELIGRGGMGEVWRGQDEELGRKVAVKCLKQLGGGGDPQRLHIMRERFRREARVAAGLQHRGITVVHDFGADDGLLYLVMELLQGRTLSQVLEDEQGVALPLPDLADIGEQVAAALAYTHAQGVVHRDLKPANILRLSDGTVKICDFGIARLGHDAGFTSRLTGTGMAMGTPHYMSPEQIVGAEVDHRSDLYSFGCVLYELATGAPPFDLDDAWAVLIRHRTVAPDPPSTKRPELPAALDRLILELLAKEADDRPQDAAAIGRRLAAIRIELDRGSELPPWAKGLSTGAESVAVRRVRPYRPEAISLTGTWFTGTAPIASPVRPAPAPHTPPAAHTVAQYTAPLPAPTGPAAPGSRPAPPPASAVRGATPPTVPQSAAAARFAARQRVAMELSAAGRWAEAVDAFRALIAERERVLGADHPDALAGRYELGFALGRSGRSREALTEYERVAAGRPADHPEALAARQETAHVLGQLGRHEEAHRVYQEVLAARERLMGADHPDTLRCRHNLAYNLGRLGRVEDAYRTAAEVYAARARVLGPDHPDTLVTRFELAYALSRLGHWEPALDQYRQVRRARAALLGPDHPDTLAAGYEVGICLGRLGRYPEALDTYRELAAAHRRTGGPDDPQALRARHGYGVNLGRLGRWEEALVEAREVCALRSRVLGADHPDTLVSRREVATALGWLTRWDQALGEYRAVAASRARTLGTRHADTLAAREDEAQCLQRLGRTDEADELTREIATLRGNPEPTT</sequence>
<reference evidence="10 11" key="1">
    <citation type="submission" date="2023-05" db="EMBL/GenBank/DDBJ databases">
        <title>Streptantibioticus silvisoli sp. nov., acidotolerant actinomycetes 1 from pine litter.</title>
        <authorList>
            <person name="Swiecimska M."/>
            <person name="Golinska P."/>
            <person name="Sangal V."/>
            <person name="Wachnowicz B."/>
            <person name="Goodfellow M."/>
        </authorList>
    </citation>
    <scope>NUCLEOTIDE SEQUENCE [LARGE SCALE GENOMIC DNA]</scope>
    <source>
        <strain evidence="10 11">SL54</strain>
    </source>
</reference>
<evidence type="ECO:0000256" key="6">
    <source>
        <dbReference type="ARBA" id="ARBA00022840"/>
    </source>
</evidence>
<dbReference type="PROSITE" id="PS50011">
    <property type="entry name" value="PROTEIN_KINASE_DOM"/>
    <property type="match status" value="1"/>
</dbReference>
<feature type="binding site" evidence="7">
    <location>
        <position position="41"/>
    </location>
    <ligand>
        <name>ATP</name>
        <dbReference type="ChEBI" id="CHEBI:30616"/>
    </ligand>
</feature>
<feature type="domain" description="Protein kinase" evidence="9">
    <location>
        <begin position="12"/>
        <end position="282"/>
    </location>
</feature>
<dbReference type="Gene3D" id="1.10.510.10">
    <property type="entry name" value="Transferase(Phosphotransferase) domain 1"/>
    <property type="match status" value="1"/>
</dbReference>
<dbReference type="Pfam" id="PF13424">
    <property type="entry name" value="TPR_12"/>
    <property type="match status" value="2"/>
</dbReference>
<keyword evidence="3 10" id="KW-0808">Transferase</keyword>
<evidence type="ECO:0000256" key="2">
    <source>
        <dbReference type="ARBA" id="ARBA00022527"/>
    </source>
</evidence>
<evidence type="ECO:0000256" key="1">
    <source>
        <dbReference type="ARBA" id="ARBA00012513"/>
    </source>
</evidence>
<dbReference type="Proteomes" id="UP001156398">
    <property type="component" value="Unassembled WGS sequence"/>
</dbReference>
<dbReference type="InterPro" id="IPR011009">
    <property type="entry name" value="Kinase-like_dom_sf"/>
</dbReference>
<dbReference type="Gene3D" id="1.25.40.10">
    <property type="entry name" value="Tetratricopeptide repeat domain"/>
    <property type="match status" value="2"/>
</dbReference>
<keyword evidence="2" id="KW-0723">Serine/threonine-protein kinase</keyword>
<evidence type="ECO:0000313" key="10">
    <source>
        <dbReference type="EMBL" id="MDI5966715.1"/>
    </source>
</evidence>
<name>A0ABT6W8M8_9ACTN</name>
<protein>
    <recommendedName>
        <fullName evidence="1">non-specific serine/threonine protein kinase</fullName>
        <ecNumber evidence="1">2.7.11.1</ecNumber>
    </recommendedName>
</protein>
<dbReference type="SUPFAM" id="SSF48452">
    <property type="entry name" value="TPR-like"/>
    <property type="match status" value="3"/>
</dbReference>
<dbReference type="Pfam" id="PF00069">
    <property type="entry name" value="Pkinase"/>
    <property type="match status" value="1"/>
</dbReference>
<dbReference type="PANTHER" id="PTHR43289:SF6">
    <property type="entry name" value="SERINE_THREONINE-PROTEIN KINASE NEKL-3"/>
    <property type="match status" value="1"/>
</dbReference>
<dbReference type="PANTHER" id="PTHR43289">
    <property type="entry name" value="MITOGEN-ACTIVATED PROTEIN KINASE KINASE KINASE 20-RELATED"/>
    <property type="match status" value="1"/>
</dbReference>
<organism evidence="10 11">
    <name type="scientific">Streptantibioticus silvisoli</name>
    <dbReference type="NCBI Taxonomy" id="2705255"/>
    <lineage>
        <taxon>Bacteria</taxon>
        <taxon>Bacillati</taxon>
        <taxon>Actinomycetota</taxon>
        <taxon>Actinomycetes</taxon>
        <taxon>Kitasatosporales</taxon>
        <taxon>Streptomycetaceae</taxon>
        <taxon>Streptantibioticus</taxon>
    </lineage>
</organism>
<proteinExistence type="predicted"/>
<dbReference type="InterPro" id="IPR000719">
    <property type="entry name" value="Prot_kinase_dom"/>
</dbReference>
<keyword evidence="6 7" id="KW-0067">ATP-binding</keyword>
<gene>
    <name evidence="10" type="ORF">POF43_028970</name>
</gene>
<dbReference type="EC" id="2.7.11.1" evidence="1"/>
<keyword evidence="11" id="KW-1185">Reference proteome</keyword>
<feature type="compositionally biased region" description="Pro residues" evidence="8">
    <location>
        <begin position="358"/>
        <end position="376"/>
    </location>
</feature>
<evidence type="ECO:0000256" key="5">
    <source>
        <dbReference type="ARBA" id="ARBA00022777"/>
    </source>
</evidence>
<evidence type="ECO:0000256" key="8">
    <source>
        <dbReference type="SAM" id="MobiDB-lite"/>
    </source>
</evidence>
<evidence type="ECO:0000256" key="7">
    <source>
        <dbReference type="PROSITE-ProRule" id="PRU10141"/>
    </source>
</evidence>
<dbReference type="CDD" id="cd14014">
    <property type="entry name" value="STKc_PknB_like"/>
    <property type="match status" value="1"/>
</dbReference>
<dbReference type="GO" id="GO:0004674">
    <property type="term" value="F:protein serine/threonine kinase activity"/>
    <property type="evidence" value="ECO:0007669"/>
    <property type="project" value="UniProtKB-EC"/>
</dbReference>
<evidence type="ECO:0000256" key="4">
    <source>
        <dbReference type="ARBA" id="ARBA00022741"/>
    </source>
</evidence>
<comment type="caution">
    <text evidence="10">The sequence shown here is derived from an EMBL/GenBank/DDBJ whole genome shotgun (WGS) entry which is preliminary data.</text>
</comment>
<evidence type="ECO:0000313" key="11">
    <source>
        <dbReference type="Proteomes" id="UP001156398"/>
    </source>
</evidence>
<dbReference type="Gene3D" id="3.30.200.20">
    <property type="entry name" value="Phosphorylase Kinase, domain 1"/>
    <property type="match status" value="1"/>
</dbReference>
<dbReference type="EMBL" id="JAAGKO020000059">
    <property type="protein sequence ID" value="MDI5966715.1"/>
    <property type="molecule type" value="Genomic_DNA"/>
</dbReference>
<dbReference type="RefSeq" id="WP_271323870.1">
    <property type="nucleotide sequence ID" value="NZ_JAAGKO020000059.1"/>
</dbReference>
<dbReference type="SUPFAM" id="SSF56112">
    <property type="entry name" value="Protein kinase-like (PK-like)"/>
    <property type="match status" value="1"/>
</dbReference>
<feature type="region of interest" description="Disordered" evidence="8">
    <location>
        <begin position="357"/>
        <end position="386"/>
    </location>
</feature>